<evidence type="ECO:0000256" key="1">
    <source>
        <dbReference type="ARBA" id="ARBA00022475"/>
    </source>
</evidence>
<dbReference type="EMBL" id="DVLU01000014">
    <property type="protein sequence ID" value="HIT84597.1"/>
    <property type="molecule type" value="Genomic_DNA"/>
</dbReference>
<dbReference type="SUPFAM" id="SSF53850">
    <property type="entry name" value="Periplasmic binding protein-like II"/>
    <property type="match status" value="1"/>
</dbReference>
<keyword evidence="2 6" id="KW-0732">Signal</keyword>
<evidence type="ECO:0000256" key="4">
    <source>
        <dbReference type="ARBA" id="ARBA00023139"/>
    </source>
</evidence>
<proteinExistence type="predicted"/>
<gene>
    <name evidence="7" type="ORF">IAA60_01695</name>
</gene>
<keyword evidence="1" id="KW-1003">Cell membrane</keyword>
<organism evidence="7 8">
    <name type="scientific">Candidatus Ornithomonoglobus intestinigallinarum</name>
    <dbReference type="NCBI Taxonomy" id="2840894"/>
    <lineage>
        <taxon>Bacteria</taxon>
        <taxon>Bacillati</taxon>
        <taxon>Bacillota</taxon>
        <taxon>Clostridia</taxon>
        <taxon>Candidatus Ornithomonoglobus</taxon>
    </lineage>
</organism>
<evidence type="ECO:0000256" key="3">
    <source>
        <dbReference type="ARBA" id="ARBA00023136"/>
    </source>
</evidence>
<dbReference type="AlphaFoldDB" id="A0A9D1H2R0"/>
<reference evidence="7" key="2">
    <citation type="journal article" date="2021" name="PeerJ">
        <title>Extensive microbial diversity within the chicken gut microbiome revealed by metagenomics and culture.</title>
        <authorList>
            <person name="Gilroy R."/>
            <person name="Ravi A."/>
            <person name="Getino M."/>
            <person name="Pursley I."/>
            <person name="Horton D.L."/>
            <person name="Alikhan N.F."/>
            <person name="Baker D."/>
            <person name="Gharbi K."/>
            <person name="Hall N."/>
            <person name="Watson M."/>
            <person name="Adriaenssens E.M."/>
            <person name="Foster-Nyarko E."/>
            <person name="Jarju S."/>
            <person name="Secka A."/>
            <person name="Antonio M."/>
            <person name="Oren A."/>
            <person name="Chaudhuri R.R."/>
            <person name="La Ragione R."/>
            <person name="Hildebrand F."/>
            <person name="Pallen M.J."/>
        </authorList>
    </citation>
    <scope>NUCLEOTIDE SEQUENCE</scope>
    <source>
        <strain evidence="7">CHK181-108</strain>
    </source>
</reference>
<evidence type="ECO:0000313" key="7">
    <source>
        <dbReference type="EMBL" id="HIT84597.1"/>
    </source>
</evidence>
<comment type="caution">
    <text evidence="7">The sequence shown here is derived from an EMBL/GenBank/DDBJ whole genome shotgun (WGS) entry which is preliminary data.</text>
</comment>
<accession>A0A9D1H2R0</accession>
<feature type="signal peptide" evidence="6">
    <location>
        <begin position="1"/>
        <end position="24"/>
    </location>
</feature>
<reference evidence="7" key="1">
    <citation type="submission" date="2020-10" db="EMBL/GenBank/DDBJ databases">
        <authorList>
            <person name="Gilroy R."/>
        </authorList>
    </citation>
    <scope>NUCLEOTIDE SEQUENCE</scope>
    <source>
        <strain evidence="7">CHK181-108</strain>
    </source>
</reference>
<keyword evidence="5" id="KW-0449">Lipoprotein</keyword>
<keyword evidence="3" id="KW-0472">Membrane</keyword>
<dbReference type="InterPro" id="IPR006059">
    <property type="entry name" value="SBP"/>
</dbReference>
<protein>
    <submittedName>
        <fullName evidence="7">Extracellular solute-binding protein</fullName>
    </submittedName>
</protein>
<evidence type="ECO:0000313" key="8">
    <source>
        <dbReference type="Proteomes" id="UP000824165"/>
    </source>
</evidence>
<dbReference type="Proteomes" id="UP000824165">
    <property type="component" value="Unassembled WGS sequence"/>
</dbReference>
<dbReference type="Gene3D" id="3.40.190.10">
    <property type="entry name" value="Periplasmic binding protein-like II"/>
    <property type="match status" value="2"/>
</dbReference>
<evidence type="ECO:0000256" key="5">
    <source>
        <dbReference type="ARBA" id="ARBA00023288"/>
    </source>
</evidence>
<evidence type="ECO:0000256" key="2">
    <source>
        <dbReference type="ARBA" id="ARBA00022729"/>
    </source>
</evidence>
<dbReference type="InterPro" id="IPR050490">
    <property type="entry name" value="Bact_solute-bd_prot1"/>
</dbReference>
<sequence>MKKYFKITAAALMLTMLASCGTGGGETETAETSGGDSPYLITEEPTELTLFAITDTRLDDTEVWQKIKELTNVSIKTVSSTSNSDADTAMNTMLMSGEIPDLVFSTTMKTYANEYGPDGAFAPIDELISDETPNLQKQIERKEIKSFITNYDGHMYYMCGVNPDTVSQGWMIRQDWLDALGLEAPTNAEEFYEVLKAFKTQDPNGNGQADEIPYISRFGTVDDLDFIFNATPEWTVDENGQVYYGPARPEFKTAYENIAKWYAEGLIDQEIYTRGAKSRDQLFGNNTAGVIHDWFGSTAQFNDILAETVPGFRLVAFAPPNEGNIEYTRRDVAITQGVAIAANSEKKDVAIKLLDFLFSEEGSRLMNFGIEGETYDLVDGKPIFKDFVVNGDKTAIQILTEMGACSLVYEQDFEYERQWLNEDAKAGSDMYINNGYLTTRFPGLSYTDEEYKRFNEIMTNVDTFRSERCQQWVFGSEDVSSTFDSYLAELDRLGLQEATEIQQAAYDRYMSE</sequence>
<feature type="chain" id="PRO_5039154048" evidence="6">
    <location>
        <begin position="25"/>
        <end position="512"/>
    </location>
</feature>
<keyword evidence="4" id="KW-0564">Palmitate</keyword>
<name>A0A9D1H2R0_9FIRM</name>
<dbReference type="PANTHER" id="PTHR43649">
    <property type="entry name" value="ARABINOSE-BINDING PROTEIN-RELATED"/>
    <property type="match status" value="1"/>
</dbReference>
<dbReference type="PROSITE" id="PS51257">
    <property type="entry name" value="PROKAR_LIPOPROTEIN"/>
    <property type="match status" value="1"/>
</dbReference>
<evidence type="ECO:0000256" key="6">
    <source>
        <dbReference type="SAM" id="SignalP"/>
    </source>
</evidence>
<dbReference type="Pfam" id="PF01547">
    <property type="entry name" value="SBP_bac_1"/>
    <property type="match status" value="1"/>
</dbReference>
<dbReference type="PANTHER" id="PTHR43649:SF33">
    <property type="entry name" value="POLYGALACTURONAN_RHAMNOGALACTURONAN-BINDING PROTEIN YTCQ"/>
    <property type="match status" value="1"/>
</dbReference>